<gene>
    <name evidence="1" type="ORF">ACA1_244060</name>
</gene>
<proteinExistence type="predicted"/>
<reference evidence="1 2" key="1">
    <citation type="journal article" date="2013" name="Genome Biol.">
        <title>Genome of Acanthamoeba castellanii highlights extensive lateral gene transfer and early evolution of tyrosine kinase signaling.</title>
        <authorList>
            <person name="Clarke M."/>
            <person name="Lohan A.J."/>
            <person name="Liu B."/>
            <person name="Lagkouvardos I."/>
            <person name="Roy S."/>
            <person name="Zafar N."/>
            <person name="Bertelli C."/>
            <person name="Schilde C."/>
            <person name="Kianianmomeni A."/>
            <person name="Burglin T.R."/>
            <person name="Frech C."/>
            <person name="Turcotte B."/>
            <person name="Kopec K.O."/>
            <person name="Synnott J.M."/>
            <person name="Choo C."/>
            <person name="Paponov I."/>
            <person name="Finkler A."/>
            <person name="Soon Heng Tan C."/>
            <person name="Hutchins A.P."/>
            <person name="Weinmeier T."/>
            <person name="Rattei T."/>
            <person name="Chu J.S."/>
            <person name="Gimenez G."/>
            <person name="Irimia M."/>
            <person name="Rigden D.J."/>
            <person name="Fitzpatrick D.A."/>
            <person name="Lorenzo-Morales J."/>
            <person name="Bateman A."/>
            <person name="Chiu C.H."/>
            <person name="Tang P."/>
            <person name="Hegemann P."/>
            <person name="Fromm H."/>
            <person name="Raoult D."/>
            <person name="Greub G."/>
            <person name="Miranda-Saavedra D."/>
            <person name="Chen N."/>
            <person name="Nash P."/>
            <person name="Ginger M.L."/>
            <person name="Horn M."/>
            <person name="Schaap P."/>
            <person name="Caler L."/>
            <person name="Loftus B."/>
        </authorList>
    </citation>
    <scope>NUCLEOTIDE SEQUENCE [LARGE SCALE GENOMIC DNA]</scope>
    <source>
        <strain evidence="1 2">Neff</strain>
    </source>
</reference>
<dbReference type="EMBL" id="KB008093">
    <property type="protein sequence ID" value="ELR13406.1"/>
    <property type="molecule type" value="Genomic_DNA"/>
</dbReference>
<dbReference type="RefSeq" id="XP_004335419.1">
    <property type="nucleotide sequence ID" value="XM_004335371.1"/>
</dbReference>
<protein>
    <submittedName>
        <fullName evidence="1">Uncharacterized protein</fullName>
    </submittedName>
</protein>
<name>L8GMG1_ACACF</name>
<dbReference type="AlphaFoldDB" id="L8GMG1"/>
<evidence type="ECO:0000313" key="2">
    <source>
        <dbReference type="Proteomes" id="UP000011083"/>
    </source>
</evidence>
<dbReference type="Proteomes" id="UP000011083">
    <property type="component" value="Unassembled WGS sequence"/>
</dbReference>
<evidence type="ECO:0000313" key="1">
    <source>
        <dbReference type="EMBL" id="ELR13406.1"/>
    </source>
</evidence>
<keyword evidence="2" id="KW-1185">Reference proteome</keyword>
<dbReference type="VEuPathDB" id="AmoebaDB:ACA1_244060"/>
<dbReference type="GeneID" id="14913847"/>
<organism evidence="1 2">
    <name type="scientific">Acanthamoeba castellanii (strain ATCC 30010 / Neff)</name>
    <dbReference type="NCBI Taxonomy" id="1257118"/>
    <lineage>
        <taxon>Eukaryota</taxon>
        <taxon>Amoebozoa</taxon>
        <taxon>Discosea</taxon>
        <taxon>Longamoebia</taxon>
        <taxon>Centramoebida</taxon>
        <taxon>Acanthamoebidae</taxon>
        <taxon>Acanthamoeba</taxon>
    </lineage>
</organism>
<accession>L8GMG1</accession>
<dbReference type="KEGG" id="acan:ACA1_244060"/>
<sequence length="81" mass="9127">MEQLNSFIITNKAGLEQFYQKLVSGAQRGKAAMTQVPVKAKQRSLAVVHQWLEANLAALEQTLLNDEKNGDMCKYHYITAM</sequence>